<dbReference type="PANTHER" id="PTHR42721:SF42">
    <property type="entry name" value="FIBRONECTIN TYPE III-LIKE DOMAIN-CONTAINING PROTEIN"/>
    <property type="match status" value="1"/>
</dbReference>
<feature type="domain" description="Fibronectin type III-like" evidence="5">
    <location>
        <begin position="648"/>
        <end position="716"/>
    </location>
</feature>
<dbReference type="PRINTS" id="PR00133">
    <property type="entry name" value="GLHYDRLASE3"/>
</dbReference>
<name>A0ABD0LD60_9CAEN</name>
<dbReference type="EMBL" id="JACVVK020000060">
    <property type="protein sequence ID" value="KAK7497286.1"/>
    <property type="molecule type" value="Genomic_DNA"/>
</dbReference>
<dbReference type="Pfam" id="PF01915">
    <property type="entry name" value="Glyco_hydro_3_C"/>
    <property type="match status" value="1"/>
</dbReference>
<dbReference type="Gene3D" id="3.40.50.1700">
    <property type="entry name" value="Glycoside hydrolase family 3 C-terminal domain"/>
    <property type="match status" value="1"/>
</dbReference>
<dbReference type="InterPro" id="IPR001764">
    <property type="entry name" value="Glyco_hydro_3_N"/>
</dbReference>
<dbReference type="Gene3D" id="3.20.20.300">
    <property type="entry name" value="Glycoside hydrolase, family 3, N-terminal domain"/>
    <property type="match status" value="1"/>
</dbReference>
<keyword evidence="7" id="KW-1185">Reference proteome</keyword>
<evidence type="ECO:0000259" key="5">
    <source>
        <dbReference type="SMART" id="SM01217"/>
    </source>
</evidence>
<accession>A0ABD0LD60</accession>
<dbReference type="SUPFAM" id="SSF51445">
    <property type="entry name" value="(Trans)glycosidases"/>
    <property type="match status" value="1"/>
</dbReference>
<dbReference type="AlphaFoldDB" id="A0ABD0LD60"/>
<dbReference type="SUPFAM" id="SSF52279">
    <property type="entry name" value="Beta-D-glucan exohydrolase, C-terminal domain"/>
    <property type="match status" value="1"/>
</dbReference>
<protein>
    <recommendedName>
        <fullName evidence="5">Fibronectin type III-like domain-containing protein</fullName>
    </recommendedName>
</protein>
<organism evidence="6 7">
    <name type="scientific">Batillaria attramentaria</name>
    <dbReference type="NCBI Taxonomy" id="370345"/>
    <lineage>
        <taxon>Eukaryota</taxon>
        <taxon>Metazoa</taxon>
        <taxon>Spiralia</taxon>
        <taxon>Lophotrochozoa</taxon>
        <taxon>Mollusca</taxon>
        <taxon>Gastropoda</taxon>
        <taxon>Caenogastropoda</taxon>
        <taxon>Sorbeoconcha</taxon>
        <taxon>Cerithioidea</taxon>
        <taxon>Batillariidae</taxon>
        <taxon>Batillaria</taxon>
    </lineage>
</organism>
<keyword evidence="2" id="KW-0378">Hydrolase</keyword>
<dbReference type="GO" id="GO:0016798">
    <property type="term" value="F:hydrolase activity, acting on glycosyl bonds"/>
    <property type="evidence" value="ECO:0007669"/>
    <property type="project" value="UniProtKB-KW"/>
</dbReference>
<reference evidence="6 7" key="1">
    <citation type="journal article" date="2023" name="Sci. Data">
        <title>Genome assembly of the Korean intertidal mud-creeper Batillaria attramentaria.</title>
        <authorList>
            <person name="Patra A.K."/>
            <person name="Ho P.T."/>
            <person name="Jun S."/>
            <person name="Lee S.J."/>
            <person name="Kim Y."/>
            <person name="Won Y.J."/>
        </authorList>
    </citation>
    <scope>NUCLEOTIDE SEQUENCE [LARGE SCALE GENOMIC DNA]</scope>
    <source>
        <strain evidence="6">Wonlab-2016</strain>
    </source>
</reference>
<dbReference type="InterPro" id="IPR036962">
    <property type="entry name" value="Glyco_hydro_3_N_sf"/>
</dbReference>
<feature type="chain" id="PRO_5044848941" description="Fibronectin type III-like domain-containing protein" evidence="4">
    <location>
        <begin position="17"/>
        <end position="745"/>
    </location>
</feature>
<dbReference type="InterPro" id="IPR002772">
    <property type="entry name" value="Glyco_hydro_3_C"/>
</dbReference>
<dbReference type="Gene3D" id="2.60.40.10">
    <property type="entry name" value="Immunoglobulins"/>
    <property type="match status" value="1"/>
</dbReference>
<evidence type="ECO:0000256" key="1">
    <source>
        <dbReference type="ARBA" id="ARBA00022729"/>
    </source>
</evidence>
<dbReference type="InterPro" id="IPR017853">
    <property type="entry name" value="GH"/>
</dbReference>
<evidence type="ECO:0000256" key="4">
    <source>
        <dbReference type="SAM" id="SignalP"/>
    </source>
</evidence>
<dbReference type="InterPro" id="IPR044993">
    <property type="entry name" value="BXL"/>
</dbReference>
<evidence type="ECO:0000313" key="7">
    <source>
        <dbReference type="Proteomes" id="UP001519460"/>
    </source>
</evidence>
<keyword evidence="3" id="KW-0326">Glycosidase</keyword>
<dbReference type="SMART" id="SM01217">
    <property type="entry name" value="Fn3_like"/>
    <property type="match status" value="1"/>
</dbReference>
<proteinExistence type="predicted"/>
<dbReference type="InterPro" id="IPR026891">
    <property type="entry name" value="Fn3-like"/>
</dbReference>
<dbReference type="Pfam" id="PF00933">
    <property type="entry name" value="Glyco_hydro_3"/>
    <property type="match status" value="1"/>
</dbReference>
<evidence type="ECO:0000256" key="2">
    <source>
        <dbReference type="ARBA" id="ARBA00022801"/>
    </source>
</evidence>
<dbReference type="InterPro" id="IPR013783">
    <property type="entry name" value="Ig-like_fold"/>
</dbReference>
<dbReference type="Proteomes" id="UP001519460">
    <property type="component" value="Unassembled WGS sequence"/>
</dbReference>
<keyword evidence="1 4" id="KW-0732">Signal</keyword>
<sequence length="745" mass="82603">MQVVFLAALLLALSDGAQYPFRDTSLSWSDRVDDLVGRLTLEEVQDQLAYGGRAAAPGIPRLGIEHYAWWSNCGRGYVGAPGNATAFPQAIGLAATFDKNLRFRIAEAGGIEGRAKHAYFMQHNDQSMHKGLSCFSPNMDLLRHPFWGRNQETAGEDPYMARVYADYFIRGLQGDHPRYIRMNAGCKHFAMHSGPENAHNGGNSRSNFDSKVSMYDMRMTYLPGFRQCAESGTYSYMTSYNAVNGVPVAANKWLLTDLIRGEWNFTGYTLSDGGAMTNMVTSFHYKNSRAEACAASLNAGLNIDVPGREEHPYCLTIVENVHSGALSEHLVRERLKPLFYTRMRLGEFDPPAMNPYTKYTLDMVESPAHQKLALEAAMKSFVLLKNKGVLPLQRNHYANVALVGPFADDTKNLYGDYSPITSSHYKTNVEDGIKQIATHVHKARGCNDPTCTHYDSASVISQLNNVDLIFVAIGTGQAVEREGRDKYDYNLPGHQKDLVTDVLSHAHNKPVIVLLFTGSQLDINFIDEDDRVSAIVECFLPAQATGNAIRHMLLNDAPGAVPAGRLPFTWWHLVQTYGDINNYDMQAGDGKTYRYYKGSGDPLYPFGYGLSYTHFSYSGLTYDHIIQAGHDLHGSVVVHNEGHVDADEAVQVYISWGDNSLPAPVRQLAWFDRVPIPKGGQKTVHFTVEAKTMALWVNNGWKISPTSMKLYVGGQQPNQARSVGSNVLQATFTVEGTKHLQSLVG</sequence>
<comment type="caution">
    <text evidence="6">The sequence shown here is derived from an EMBL/GenBank/DDBJ whole genome shotgun (WGS) entry which is preliminary data.</text>
</comment>
<evidence type="ECO:0000313" key="6">
    <source>
        <dbReference type="EMBL" id="KAK7497286.1"/>
    </source>
</evidence>
<dbReference type="InterPro" id="IPR036881">
    <property type="entry name" value="Glyco_hydro_3_C_sf"/>
</dbReference>
<dbReference type="PANTHER" id="PTHR42721">
    <property type="entry name" value="SUGAR HYDROLASE-RELATED"/>
    <property type="match status" value="1"/>
</dbReference>
<evidence type="ECO:0000256" key="3">
    <source>
        <dbReference type="ARBA" id="ARBA00023295"/>
    </source>
</evidence>
<gene>
    <name evidence="6" type="ORF">BaRGS_00011580</name>
</gene>
<feature type="signal peptide" evidence="4">
    <location>
        <begin position="1"/>
        <end position="16"/>
    </location>
</feature>
<dbReference type="Pfam" id="PF14310">
    <property type="entry name" value="Fn3-like"/>
    <property type="match status" value="1"/>
</dbReference>